<evidence type="ECO:0000256" key="1">
    <source>
        <dbReference type="ARBA" id="ARBA00023015"/>
    </source>
</evidence>
<dbReference type="RefSeq" id="WP_173129302.1">
    <property type="nucleotide sequence ID" value="NZ_JABRWJ010000008.1"/>
</dbReference>
<gene>
    <name evidence="5" type="ORF">HLB44_25555</name>
</gene>
<feature type="domain" description="HTH gntR-type" evidence="4">
    <location>
        <begin position="16"/>
        <end position="83"/>
    </location>
</feature>
<dbReference type="InterPro" id="IPR036388">
    <property type="entry name" value="WH-like_DNA-bd_sf"/>
</dbReference>
<keyword evidence="6" id="KW-1185">Reference proteome</keyword>
<dbReference type="InterPro" id="IPR011711">
    <property type="entry name" value="GntR_C"/>
</dbReference>
<dbReference type="SUPFAM" id="SSF46785">
    <property type="entry name" value="Winged helix' DNA-binding domain"/>
    <property type="match status" value="1"/>
</dbReference>
<dbReference type="PANTHER" id="PTHR43537:SF49">
    <property type="entry name" value="TRANSCRIPTIONAL REGULATORY PROTEIN"/>
    <property type="match status" value="1"/>
</dbReference>
<keyword evidence="3" id="KW-0804">Transcription</keyword>
<evidence type="ECO:0000313" key="6">
    <source>
        <dbReference type="Proteomes" id="UP000737171"/>
    </source>
</evidence>
<accession>A0ABX2EPA4</accession>
<dbReference type="EMBL" id="JABRWJ010000008">
    <property type="protein sequence ID" value="NRF70376.1"/>
    <property type="molecule type" value="Genomic_DNA"/>
</dbReference>
<dbReference type="InterPro" id="IPR036390">
    <property type="entry name" value="WH_DNA-bd_sf"/>
</dbReference>
<sequence length="256" mass="27242">MAATVHDLPPTEDPAASQTVRAQARLRELIVSGELAPGARIPELTLVERLGVSRTPVRAALLRLQEEGLLEALPGGGFVVREFGEADIHDAIELRGTLEGLAARLAAERGCGAVVLAGLRDCLDRIDELLAREAIDDESFAGYAAHNGRFHRLLAEAAGSPTIRRQIERVVTLPFASPNGFVRVGAGAPAARDTLVIAQAQHHAVVEAIVQREGARAESLMREHARIARGKLDEALATQQGLQSLPGAGLIRRAGR</sequence>
<dbReference type="SUPFAM" id="SSF48008">
    <property type="entry name" value="GntR ligand-binding domain-like"/>
    <property type="match status" value="1"/>
</dbReference>
<evidence type="ECO:0000256" key="3">
    <source>
        <dbReference type="ARBA" id="ARBA00023163"/>
    </source>
</evidence>
<dbReference type="PANTHER" id="PTHR43537">
    <property type="entry name" value="TRANSCRIPTIONAL REGULATOR, GNTR FAMILY"/>
    <property type="match status" value="1"/>
</dbReference>
<dbReference type="Proteomes" id="UP000737171">
    <property type="component" value="Unassembled WGS sequence"/>
</dbReference>
<organism evidence="5 6">
    <name type="scientific">Pseudaquabacterium terrae</name>
    <dbReference type="NCBI Taxonomy" id="2732868"/>
    <lineage>
        <taxon>Bacteria</taxon>
        <taxon>Pseudomonadati</taxon>
        <taxon>Pseudomonadota</taxon>
        <taxon>Betaproteobacteria</taxon>
        <taxon>Burkholderiales</taxon>
        <taxon>Sphaerotilaceae</taxon>
        <taxon>Pseudaquabacterium</taxon>
    </lineage>
</organism>
<reference evidence="5 6" key="1">
    <citation type="submission" date="2020-05" db="EMBL/GenBank/DDBJ databases">
        <title>Aquincola sp. isolate from soil.</title>
        <authorList>
            <person name="Han J."/>
            <person name="Kim D.-U."/>
        </authorList>
    </citation>
    <scope>NUCLEOTIDE SEQUENCE [LARGE SCALE GENOMIC DNA]</scope>
    <source>
        <strain evidence="5 6">S2</strain>
    </source>
</reference>
<protein>
    <submittedName>
        <fullName evidence="5">GntR family transcriptional regulator</fullName>
    </submittedName>
</protein>
<dbReference type="SMART" id="SM00345">
    <property type="entry name" value="HTH_GNTR"/>
    <property type="match status" value="1"/>
</dbReference>
<dbReference type="PRINTS" id="PR00035">
    <property type="entry name" value="HTHGNTR"/>
</dbReference>
<evidence type="ECO:0000313" key="5">
    <source>
        <dbReference type="EMBL" id="NRF70376.1"/>
    </source>
</evidence>
<dbReference type="CDD" id="cd07377">
    <property type="entry name" value="WHTH_GntR"/>
    <property type="match status" value="1"/>
</dbReference>
<keyword evidence="2" id="KW-0238">DNA-binding</keyword>
<keyword evidence="1" id="KW-0805">Transcription regulation</keyword>
<evidence type="ECO:0000259" key="4">
    <source>
        <dbReference type="PROSITE" id="PS50949"/>
    </source>
</evidence>
<dbReference type="Pfam" id="PF00392">
    <property type="entry name" value="GntR"/>
    <property type="match status" value="1"/>
</dbReference>
<dbReference type="Gene3D" id="1.20.120.530">
    <property type="entry name" value="GntR ligand-binding domain-like"/>
    <property type="match status" value="1"/>
</dbReference>
<dbReference type="SMART" id="SM00895">
    <property type="entry name" value="FCD"/>
    <property type="match status" value="1"/>
</dbReference>
<dbReference type="PROSITE" id="PS50949">
    <property type="entry name" value="HTH_GNTR"/>
    <property type="match status" value="1"/>
</dbReference>
<evidence type="ECO:0000256" key="2">
    <source>
        <dbReference type="ARBA" id="ARBA00023125"/>
    </source>
</evidence>
<dbReference type="Pfam" id="PF07729">
    <property type="entry name" value="FCD"/>
    <property type="match status" value="1"/>
</dbReference>
<comment type="caution">
    <text evidence="5">The sequence shown here is derived from an EMBL/GenBank/DDBJ whole genome shotgun (WGS) entry which is preliminary data.</text>
</comment>
<dbReference type="Gene3D" id="1.10.10.10">
    <property type="entry name" value="Winged helix-like DNA-binding domain superfamily/Winged helix DNA-binding domain"/>
    <property type="match status" value="1"/>
</dbReference>
<dbReference type="InterPro" id="IPR008920">
    <property type="entry name" value="TF_FadR/GntR_C"/>
</dbReference>
<name>A0ABX2EPA4_9BURK</name>
<dbReference type="InterPro" id="IPR000524">
    <property type="entry name" value="Tscrpt_reg_HTH_GntR"/>
</dbReference>
<proteinExistence type="predicted"/>